<dbReference type="Pfam" id="PF13399">
    <property type="entry name" value="LytR_C"/>
    <property type="match status" value="1"/>
</dbReference>
<feature type="compositionally biased region" description="Basic residues" evidence="2">
    <location>
        <begin position="1"/>
        <end position="22"/>
    </location>
</feature>
<gene>
    <name evidence="5" type="ORF">AFM11_14085</name>
</gene>
<comment type="caution">
    <text evidence="5">The sequence shown here is derived from an EMBL/GenBank/DDBJ whole genome shotgun (WGS) entry which is preliminary data.</text>
</comment>
<dbReference type="Pfam" id="PF03816">
    <property type="entry name" value="LytR_cpsA_psr"/>
    <property type="match status" value="1"/>
</dbReference>
<protein>
    <submittedName>
        <fullName evidence="5">Transcriptional regulator</fullName>
    </submittedName>
</protein>
<dbReference type="Gene3D" id="3.30.70.2390">
    <property type="match status" value="1"/>
</dbReference>
<feature type="region of interest" description="Disordered" evidence="2">
    <location>
        <begin position="160"/>
        <end position="182"/>
    </location>
</feature>
<name>A0A132PM64_9MYCO</name>
<proteinExistence type="inferred from homology"/>
<feature type="region of interest" description="Disordered" evidence="2">
    <location>
        <begin position="1"/>
        <end position="23"/>
    </location>
</feature>
<comment type="similarity">
    <text evidence="1">Belongs to the LytR/CpsA/Psr (LCP) family.</text>
</comment>
<evidence type="ECO:0000259" key="3">
    <source>
        <dbReference type="Pfam" id="PF03816"/>
    </source>
</evidence>
<evidence type="ECO:0000256" key="2">
    <source>
        <dbReference type="SAM" id="MobiDB-lite"/>
    </source>
</evidence>
<dbReference type="EMBL" id="LGTW01000008">
    <property type="protein sequence ID" value="KWX23419.1"/>
    <property type="molecule type" value="Genomic_DNA"/>
</dbReference>
<dbReference type="PANTHER" id="PTHR33392:SF6">
    <property type="entry name" value="POLYISOPRENYL-TEICHOIC ACID--PEPTIDOGLYCAN TEICHOIC ACID TRANSFERASE TAGU"/>
    <property type="match status" value="1"/>
</dbReference>
<keyword evidence="6" id="KW-1185">Reference proteome</keyword>
<evidence type="ECO:0000313" key="6">
    <source>
        <dbReference type="Proteomes" id="UP000070612"/>
    </source>
</evidence>
<dbReference type="PATRIC" id="fig|59750.3.peg.6921"/>
<dbReference type="RefSeq" id="WP_067849707.1">
    <property type="nucleotide sequence ID" value="NZ_LGTW01000008.1"/>
</dbReference>
<evidence type="ECO:0000259" key="4">
    <source>
        <dbReference type="Pfam" id="PF13399"/>
    </source>
</evidence>
<sequence>MNSPAHARKHRRRRGRRPRVRTASRAAAGVAAVVALVVTGTGWMTYRGALDGITTSNALDGDPGSTGDTENILIMGIDSRLDQYGNPLPQDIYDAMHAGDETAGDYTADVLIVVHLPGDGSPATAFSIPRDDYVDLAGCPNDICEGKVKQAYGYAYDAAMNSSDSSEDAPQPSEQEAREAGRKAQIATVRNLLEIPIDHFVEITLGAFFEIAKAVAPITVCLNEDTSDPYSGANFHKGEQQIDAAQAMAFVRQRRDVNDASFTDLDRTRRQQAFIAALVSALSKNGALSSPTTLRDLLDVTKQNVALDADFDLASFAKRASDLTEEPPTLYTLPIVEFTQNEYGEDINIIDVPTVRKIVHDLVSETDPAASSASSTPTTPALDGHGAILDVVNASTYIGLAAKLETIFGASGFTQGQIGDAEALAATTTIAYGPGAEAAAQALATELDVTATPSQDILADTVQLTIGTDFPGDDYLNVSLADETADSTSTTESSTTPSTPVTTVAATASGTYTPAPTDLSQMTVSGVPCVK</sequence>
<dbReference type="InterPro" id="IPR004474">
    <property type="entry name" value="LytR_CpsA_psr"/>
</dbReference>
<dbReference type="InterPro" id="IPR027381">
    <property type="entry name" value="LytR/CpsA/Psr_C"/>
</dbReference>
<feature type="domain" description="LytR/CpsA/Psr regulator C-terminal" evidence="4">
    <location>
        <begin position="390"/>
        <end position="470"/>
    </location>
</feature>
<feature type="domain" description="Cell envelope-related transcriptional attenuator" evidence="3">
    <location>
        <begin position="108"/>
        <end position="282"/>
    </location>
</feature>
<organism evidence="5 6">
    <name type="scientific">Mycolicibacterium wolinskyi</name>
    <dbReference type="NCBI Taxonomy" id="59750"/>
    <lineage>
        <taxon>Bacteria</taxon>
        <taxon>Bacillati</taxon>
        <taxon>Actinomycetota</taxon>
        <taxon>Actinomycetes</taxon>
        <taxon>Mycobacteriales</taxon>
        <taxon>Mycobacteriaceae</taxon>
        <taxon>Mycolicibacterium</taxon>
    </lineage>
</organism>
<evidence type="ECO:0000256" key="1">
    <source>
        <dbReference type="ARBA" id="ARBA00006068"/>
    </source>
</evidence>
<reference evidence="5 6" key="1">
    <citation type="submission" date="2015-07" db="EMBL/GenBank/DDBJ databases">
        <title>A draft genome sequence of Mycobacterium wolinskyi.</title>
        <authorList>
            <person name="de Man T.J."/>
            <person name="Perry K.A."/>
            <person name="Coulliette A.D."/>
            <person name="Jensen B."/>
            <person name="Toney N.C."/>
            <person name="Limbago B.M."/>
            <person name="Noble-Wang J."/>
        </authorList>
    </citation>
    <scope>NUCLEOTIDE SEQUENCE [LARGE SCALE GENOMIC DNA]</scope>
    <source>
        <strain evidence="5 6">CDC_01</strain>
    </source>
</reference>
<dbReference type="Proteomes" id="UP000070612">
    <property type="component" value="Unassembled WGS sequence"/>
</dbReference>
<dbReference type="InterPro" id="IPR050922">
    <property type="entry name" value="LytR/CpsA/Psr_CW_biosynth"/>
</dbReference>
<dbReference type="Gene3D" id="3.40.630.190">
    <property type="entry name" value="LCP protein"/>
    <property type="match status" value="1"/>
</dbReference>
<accession>A0A132PM64</accession>
<dbReference type="NCBIfam" id="TIGR00350">
    <property type="entry name" value="lytR_cpsA_psr"/>
    <property type="match status" value="1"/>
</dbReference>
<dbReference type="AlphaFoldDB" id="A0A132PM64"/>
<dbReference type="STRING" id="59750.AWC31_09315"/>
<dbReference type="PANTHER" id="PTHR33392">
    <property type="entry name" value="POLYISOPRENYL-TEICHOIC ACID--PEPTIDOGLYCAN TEICHOIC ACID TRANSFERASE TAGU"/>
    <property type="match status" value="1"/>
</dbReference>
<evidence type="ECO:0000313" key="5">
    <source>
        <dbReference type="EMBL" id="KWX23419.1"/>
    </source>
</evidence>